<dbReference type="RefSeq" id="WP_106873928.1">
    <property type="nucleotide sequence ID" value="NZ_CP027845.1"/>
</dbReference>
<gene>
    <name evidence="2" type="ORF">phytr_880</name>
</gene>
<keyword evidence="3" id="KW-1185">Reference proteome</keyword>
<accession>A0A2P1P703</accession>
<feature type="compositionally biased region" description="Polar residues" evidence="1">
    <location>
        <begin position="182"/>
        <end position="200"/>
    </location>
</feature>
<reference evidence="2 3" key="1">
    <citation type="submission" date="2018-03" db="EMBL/GenBank/DDBJ databases">
        <title>A gene transfer event suggests a long-term partnership between eustigmatophyte algae and a novel lineage of endosymbiotic bacteria.</title>
        <authorList>
            <person name="Yurchenko T."/>
            <person name="Sevcikova T."/>
            <person name="Pribyl P."/>
            <person name="El Karkouri K."/>
            <person name="Klimes V."/>
            <person name="Amaral R."/>
            <person name="Zbrankova V."/>
            <person name="Kim E."/>
            <person name="Raoult D."/>
            <person name="Santos L.M.A."/>
            <person name="Elias M."/>
        </authorList>
    </citation>
    <scope>NUCLEOTIDE SEQUENCE [LARGE SCALE GENOMIC DNA]</scope>
    <source>
        <strain evidence="2">CCALA 838</strain>
    </source>
</reference>
<evidence type="ECO:0000313" key="2">
    <source>
        <dbReference type="EMBL" id="AVP87050.1"/>
    </source>
</evidence>
<feature type="region of interest" description="Disordered" evidence="1">
    <location>
        <begin position="182"/>
        <end position="209"/>
    </location>
</feature>
<dbReference type="KEGG" id="ptc:phytr_880"/>
<organism evidence="2 3">
    <name type="scientific">Candidatus Phycorickettsia trachydisci</name>
    <dbReference type="NCBI Taxonomy" id="2115978"/>
    <lineage>
        <taxon>Bacteria</taxon>
        <taxon>Pseudomonadati</taxon>
        <taxon>Pseudomonadota</taxon>
        <taxon>Alphaproteobacteria</taxon>
        <taxon>Rickettsiales</taxon>
        <taxon>Rickettsiaceae</taxon>
        <taxon>Candidatus Phycorickettsia</taxon>
    </lineage>
</organism>
<evidence type="ECO:0000256" key="1">
    <source>
        <dbReference type="SAM" id="MobiDB-lite"/>
    </source>
</evidence>
<feature type="compositionally biased region" description="Basic and acidic residues" evidence="1">
    <location>
        <begin position="1"/>
        <end position="18"/>
    </location>
</feature>
<sequence>MSKDKDLPDNADHKKLSIDTDSDLGSPVLHYRSGNTPSPELPTPTPSPELPLVASPDYWPGLPPTPEQSSASRFNSPTFDNLPTHHKSFATNTSFKPLSPPVMIHRMPYALPVPIRNKPILDLYHHTDIKPVDNKETQTDLYGPPNHTYEIIPILGGFMIDGVKYILEPAPVSQNTIGIQTNQPIQSPSDKLSQQKNTSGIKPAANFTKPAAVNPRPLSTFEVLETSEPKNAPRISKDKILELKVSIPSEMKEASNSTVIKDLKIEGISNSKPLNLELKKPSIPKYELSSESSSYKTDPTPLRTFNTSVDTTKVFTIKLIGEDSSDDENEFMDVF</sequence>
<proteinExistence type="predicted"/>
<feature type="region of interest" description="Disordered" evidence="1">
    <location>
        <begin position="1"/>
        <end position="79"/>
    </location>
</feature>
<evidence type="ECO:0000313" key="3">
    <source>
        <dbReference type="Proteomes" id="UP000241762"/>
    </source>
</evidence>
<feature type="compositionally biased region" description="Pro residues" evidence="1">
    <location>
        <begin position="39"/>
        <end position="49"/>
    </location>
</feature>
<dbReference type="EMBL" id="CP027845">
    <property type="protein sequence ID" value="AVP87050.1"/>
    <property type="molecule type" value="Genomic_DNA"/>
</dbReference>
<dbReference type="Proteomes" id="UP000241762">
    <property type="component" value="Chromosome"/>
</dbReference>
<name>A0A2P1P703_9RICK</name>
<dbReference type="AlphaFoldDB" id="A0A2P1P703"/>
<protein>
    <submittedName>
        <fullName evidence="2">Uncharacterized protein</fullName>
    </submittedName>
</protein>
<feature type="compositionally biased region" description="Polar residues" evidence="1">
    <location>
        <begin position="67"/>
        <end position="79"/>
    </location>
</feature>